<sequence length="327" mass="34804">MGAGDRGRRGHRHHRAHRNRHRAHHAAAHRRRRHHHHHRRANRLGFIHRPGHVVAGSGASNGGDQGGVSVSNVSCRMCALIMIISGAMMCLPGAVFTGLSLFGTGIGPVFLGLGFVLLISGIALCYFTVARGKRQPNVAYVGEQPVQPVEVGIVQQPTVHAGVSPNQPPGTYPPQPYLSQPTVQTGFTPNQPPGTYPPQPYLSQPTVQAGVSPNQPPGTYPPQSYLSQPTVQAGITPNETHGAYLPQPYPAHVVYSPNPPPTGVYQGNYPGYPVTGASMQLPDSSASLEGHGQSYNTQYGGFDGESASETQVAAEAPPPSYDEVVKR</sequence>
<evidence type="ECO:0000256" key="1">
    <source>
        <dbReference type="SAM" id="MobiDB-lite"/>
    </source>
</evidence>
<evidence type="ECO:0000313" key="4">
    <source>
        <dbReference type="RefSeq" id="XP_002738983.1"/>
    </source>
</evidence>
<dbReference type="Proteomes" id="UP000694865">
    <property type="component" value="Unplaced"/>
</dbReference>
<feature type="compositionally biased region" description="Pro residues" evidence="1">
    <location>
        <begin position="166"/>
        <end position="176"/>
    </location>
</feature>
<name>A0ABM0GWN6_SACKO</name>
<proteinExistence type="predicted"/>
<protein>
    <submittedName>
        <fullName evidence="4">COPII coat assembly protein SEC16-like</fullName>
    </submittedName>
</protein>
<feature type="transmembrane region" description="Helical" evidence="2">
    <location>
        <begin position="79"/>
        <end position="103"/>
    </location>
</feature>
<feature type="region of interest" description="Disordered" evidence="1">
    <location>
        <begin position="160"/>
        <end position="224"/>
    </location>
</feature>
<reference evidence="4" key="1">
    <citation type="submission" date="2025-08" db="UniProtKB">
        <authorList>
            <consortium name="RefSeq"/>
        </authorList>
    </citation>
    <scope>IDENTIFICATION</scope>
    <source>
        <tissue evidence="4">Testes</tissue>
    </source>
</reference>
<keyword evidence="2" id="KW-0472">Membrane</keyword>
<evidence type="ECO:0000313" key="3">
    <source>
        <dbReference type="Proteomes" id="UP000694865"/>
    </source>
</evidence>
<keyword evidence="2" id="KW-0812">Transmembrane</keyword>
<feature type="compositionally biased region" description="Polar residues" evidence="1">
    <location>
        <begin position="282"/>
        <end position="299"/>
    </location>
</feature>
<keyword evidence="2" id="KW-1133">Transmembrane helix</keyword>
<feature type="compositionally biased region" description="Basic residues" evidence="1">
    <location>
        <begin position="8"/>
        <end position="39"/>
    </location>
</feature>
<dbReference type="RefSeq" id="XP_002738983.1">
    <property type="nucleotide sequence ID" value="XM_002738937.2"/>
</dbReference>
<feature type="region of interest" description="Disordered" evidence="1">
    <location>
        <begin position="1"/>
        <end position="39"/>
    </location>
</feature>
<accession>A0ABM0GWN6</accession>
<keyword evidence="3" id="KW-1185">Reference proteome</keyword>
<feature type="compositionally biased region" description="Pro residues" evidence="1">
    <location>
        <begin position="190"/>
        <end position="200"/>
    </location>
</feature>
<feature type="compositionally biased region" description="Polar residues" evidence="1">
    <location>
        <begin position="202"/>
        <end position="213"/>
    </location>
</feature>
<evidence type="ECO:0000256" key="2">
    <source>
        <dbReference type="SAM" id="Phobius"/>
    </source>
</evidence>
<organism evidence="3 4">
    <name type="scientific">Saccoglossus kowalevskii</name>
    <name type="common">Acorn worm</name>
    <dbReference type="NCBI Taxonomy" id="10224"/>
    <lineage>
        <taxon>Eukaryota</taxon>
        <taxon>Metazoa</taxon>
        <taxon>Hemichordata</taxon>
        <taxon>Enteropneusta</taxon>
        <taxon>Harrimaniidae</taxon>
        <taxon>Saccoglossus</taxon>
    </lineage>
</organism>
<feature type="transmembrane region" description="Helical" evidence="2">
    <location>
        <begin position="109"/>
        <end position="129"/>
    </location>
</feature>
<feature type="region of interest" description="Disordered" evidence="1">
    <location>
        <begin position="282"/>
        <end position="327"/>
    </location>
</feature>
<feature type="compositionally biased region" description="Polar residues" evidence="1">
    <location>
        <begin position="178"/>
        <end position="187"/>
    </location>
</feature>
<dbReference type="GeneID" id="100372089"/>
<gene>
    <name evidence="4" type="primary">LOC100372089</name>
</gene>